<reference evidence="1 2" key="1">
    <citation type="journal article" date="2021" name="Syst. Appl. Microbiol.">
        <title>nCampylobacter vulpis sp. nov. isolated from wild red foxes.</title>
        <authorList>
            <person name="Parisi A."/>
            <person name="Chiara M."/>
            <person name="Caffara M."/>
            <person name="Mion D."/>
            <person name="Miller W.G."/>
            <person name="Caruso M."/>
            <person name="Manzari C."/>
            <person name="Florio D."/>
            <person name="Capozzi L."/>
            <person name="D'Erchia A.M."/>
            <person name="Manzulli V."/>
            <person name="Zanoni R.G."/>
        </authorList>
    </citation>
    <scope>NUCLEOTIDE SEQUENCE [LARGE SCALE GENOMIC DNA]</scope>
    <source>
        <strain evidence="1 2">52/13</strain>
    </source>
</reference>
<organism evidence="1 2">
    <name type="scientific">Campylobacter vulpis</name>
    <dbReference type="NCBI Taxonomy" id="1655500"/>
    <lineage>
        <taxon>Bacteria</taxon>
        <taxon>Pseudomonadati</taxon>
        <taxon>Campylobacterota</taxon>
        <taxon>Epsilonproteobacteria</taxon>
        <taxon>Campylobacterales</taxon>
        <taxon>Campylobacteraceae</taxon>
        <taxon>Campylobacter</taxon>
    </lineage>
</organism>
<dbReference type="PANTHER" id="PTHR35866">
    <property type="entry name" value="PUTATIVE-RELATED"/>
    <property type="match status" value="1"/>
</dbReference>
<dbReference type="Pfam" id="PF03692">
    <property type="entry name" value="CxxCxxCC"/>
    <property type="match status" value="1"/>
</dbReference>
<evidence type="ECO:0000313" key="2">
    <source>
        <dbReference type="Proteomes" id="UP000811399"/>
    </source>
</evidence>
<dbReference type="RefSeq" id="WP_213269283.1">
    <property type="nucleotide sequence ID" value="NZ_VJYM01000001.1"/>
</dbReference>
<name>A0ABS5P191_9BACT</name>
<dbReference type="Proteomes" id="UP000811399">
    <property type="component" value="Unassembled WGS sequence"/>
</dbReference>
<gene>
    <name evidence="1" type="ORF">CVU5213_01705</name>
</gene>
<dbReference type="PANTHER" id="PTHR35866:SF1">
    <property type="entry name" value="YKGJ FAMILY CYSTEINE CLUSTER PROTEIN"/>
    <property type="match status" value="1"/>
</dbReference>
<comment type="caution">
    <text evidence="1">The sequence shown here is derived from an EMBL/GenBank/DDBJ whole genome shotgun (WGS) entry which is preliminary data.</text>
</comment>
<evidence type="ECO:0000313" key="1">
    <source>
        <dbReference type="EMBL" id="MBS4240451.1"/>
    </source>
</evidence>
<dbReference type="InterPro" id="IPR005358">
    <property type="entry name" value="Puta_zinc/iron-chelating_dom"/>
</dbReference>
<sequence>MILKEGFKYSFDESKCESCGGKCCTGESGNIFVNQEEIKLLREHFRLGELEFRERFLRKVGFKFSLKEKEFEDGFACIFFDTKKRNCSIYALRPTQCKTFPFWDYFKTHKKELEKECIGITYLS</sequence>
<accession>A0ABS5P191</accession>
<protein>
    <submittedName>
        <fullName evidence="1">YkgJ family cysteine cluster protein</fullName>
    </submittedName>
</protein>
<dbReference type="EMBL" id="VJYU01000003">
    <property type="protein sequence ID" value="MBS4240451.1"/>
    <property type="molecule type" value="Genomic_DNA"/>
</dbReference>
<keyword evidence="2" id="KW-1185">Reference proteome</keyword>
<proteinExistence type="predicted"/>